<dbReference type="Proteomes" id="UP000269721">
    <property type="component" value="Unassembled WGS sequence"/>
</dbReference>
<accession>A0A4P9WDZ1</accession>
<gene>
    <name evidence="6" type="ORF">BDK51DRAFT_40926</name>
</gene>
<dbReference type="AlphaFoldDB" id="A0A4P9WDZ1"/>
<keyword evidence="3" id="KW-1133">Transmembrane helix</keyword>
<dbReference type="PANTHER" id="PTHR11009">
    <property type="entry name" value="DER1-LIKE PROTEIN, DERLIN"/>
    <property type="match status" value="1"/>
</dbReference>
<proteinExistence type="predicted"/>
<dbReference type="OrthoDB" id="1716531at2759"/>
<evidence type="ECO:0008006" key="8">
    <source>
        <dbReference type="Google" id="ProtNLM"/>
    </source>
</evidence>
<keyword evidence="4" id="KW-0472">Membrane</keyword>
<evidence type="ECO:0000313" key="6">
    <source>
        <dbReference type="EMBL" id="RKO89458.1"/>
    </source>
</evidence>
<evidence type="ECO:0000256" key="5">
    <source>
        <dbReference type="SAM" id="MobiDB-lite"/>
    </source>
</evidence>
<feature type="region of interest" description="Disordered" evidence="5">
    <location>
        <begin position="175"/>
        <end position="197"/>
    </location>
</feature>
<evidence type="ECO:0000256" key="4">
    <source>
        <dbReference type="ARBA" id="ARBA00023136"/>
    </source>
</evidence>
<evidence type="ECO:0000313" key="7">
    <source>
        <dbReference type="Proteomes" id="UP000269721"/>
    </source>
</evidence>
<name>A0A4P9WDZ1_9FUNG</name>
<evidence type="ECO:0000256" key="3">
    <source>
        <dbReference type="ARBA" id="ARBA00022989"/>
    </source>
</evidence>
<evidence type="ECO:0000256" key="1">
    <source>
        <dbReference type="ARBA" id="ARBA00004141"/>
    </source>
</evidence>
<organism evidence="6 7">
    <name type="scientific">Blyttiomyces helicus</name>
    <dbReference type="NCBI Taxonomy" id="388810"/>
    <lineage>
        <taxon>Eukaryota</taxon>
        <taxon>Fungi</taxon>
        <taxon>Fungi incertae sedis</taxon>
        <taxon>Chytridiomycota</taxon>
        <taxon>Chytridiomycota incertae sedis</taxon>
        <taxon>Chytridiomycetes</taxon>
        <taxon>Chytridiomycetes incertae sedis</taxon>
        <taxon>Blyttiomyces</taxon>
    </lineage>
</organism>
<keyword evidence="7" id="KW-1185">Reference proteome</keyword>
<reference evidence="7" key="1">
    <citation type="journal article" date="2018" name="Nat. Microbiol.">
        <title>Leveraging single-cell genomics to expand the fungal tree of life.</title>
        <authorList>
            <person name="Ahrendt S.R."/>
            <person name="Quandt C.A."/>
            <person name="Ciobanu D."/>
            <person name="Clum A."/>
            <person name="Salamov A."/>
            <person name="Andreopoulos B."/>
            <person name="Cheng J.F."/>
            <person name="Woyke T."/>
            <person name="Pelin A."/>
            <person name="Henrissat B."/>
            <person name="Reynolds N.K."/>
            <person name="Benny G.L."/>
            <person name="Smith M.E."/>
            <person name="James T.Y."/>
            <person name="Grigoriev I.V."/>
        </authorList>
    </citation>
    <scope>NUCLEOTIDE SEQUENCE [LARGE SCALE GENOMIC DNA]</scope>
</reference>
<comment type="subcellular location">
    <subcellularLocation>
        <location evidence="1">Membrane</location>
        <topology evidence="1">Multi-pass membrane protein</topology>
    </subcellularLocation>
</comment>
<keyword evidence="2" id="KW-0812">Transmembrane</keyword>
<sequence length="197" mass="21207">MFPISKLVGIAVGHSYYFLDKIYPAANGGRRILYTPQILHDYFPSEGGVGQGYTYTPPVNPRAGTGAAEGAAAVGFVLLMRTCILRCMKYFTRLAARTDAVGKVEVVLKVQLPAREKGAATLDVGPLASRTRRDFHWSFGPDDDASLSPSEVRTDSQLDCARAASHANSCCGQPLGLPLPSPSRGTRDPLKDMSNTF</sequence>
<protein>
    <recommendedName>
        <fullName evidence="8">Derlin</fullName>
    </recommendedName>
</protein>
<dbReference type="EMBL" id="KZ996079">
    <property type="protein sequence ID" value="RKO89458.1"/>
    <property type="molecule type" value="Genomic_DNA"/>
</dbReference>
<evidence type="ECO:0000256" key="2">
    <source>
        <dbReference type="ARBA" id="ARBA00022692"/>
    </source>
</evidence>
<dbReference type="GO" id="GO:0016020">
    <property type="term" value="C:membrane"/>
    <property type="evidence" value="ECO:0007669"/>
    <property type="project" value="UniProtKB-SubCell"/>
</dbReference>